<dbReference type="Pfam" id="PF20700">
    <property type="entry name" value="Mutator"/>
    <property type="match status" value="1"/>
</dbReference>
<organism evidence="2 3">
    <name type="scientific">Paramuricea clavata</name>
    <name type="common">Red gorgonian</name>
    <name type="synonym">Violescent sea-whip</name>
    <dbReference type="NCBI Taxonomy" id="317549"/>
    <lineage>
        <taxon>Eukaryota</taxon>
        <taxon>Metazoa</taxon>
        <taxon>Cnidaria</taxon>
        <taxon>Anthozoa</taxon>
        <taxon>Octocorallia</taxon>
        <taxon>Malacalcyonacea</taxon>
        <taxon>Plexauridae</taxon>
        <taxon>Paramuricea</taxon>
    </lineage>
</organism>
<dbReference type="EMBL" id="CACRXK020007932">
    <property type="protein sequence ID" value="CAB4013574.1"/>
    <property type="molecule type" value="Genomic_DNA"/>
</dbReference>
<evidence type="ECO:0000313" key="3">
    <source>
        <dbReference type="Proteomes" id="UP001152795"/>
    </source>
</evidence>
<comment type="caution">
    <text evidence="2">The sequence shown here is derived from an EMBL/GenBank/DDBJ whole genome shotgun (WGS) entry which is preliminary data.</text>
</comment>
<sequence length="151" mass="16943">MEPISAVEHFKNAPKHVIKYSTYTGDDDSTTELYTNQQVPYGVEKFSDIIHIKRSLTTRLYNLSKMAQIKECSTLSSKVIEYLVKCFSIVFAQNKSDLEAMKSSLKCIVPHSFGDHASCNESLSHGADINKTPPTIDTHINHMARTCMAMP</sequence>
<accession>A0A7D9EPV4</accession>
<proteinExistence type="predicted"/>
<evidence type="ECO:0000313" key="2">
    <source>
        <dbReference type="EMBL" id="CAB4013574.1"/>
    </source>
</evidence>
<evidence type="ECO:0000259" key="1">
    <source>
        <dbReference type="Pfam" id="PF20700"/>
    </source>
</evidence>
<feature type="domain" description="Mutator-like transposase" evidence="1">
    <location>
        <begin position="1"/>
        <end position="123"/>
    </location>
</feature>
<dbReference type="Proteomes" id="UP001152795">
    <property type="component" value="Unassembled WGS sequence"/>
</dbReference>
<reference evidence="2" key="1">
    <citation type="submission" date="2020-04" db="EMBL/GenBank/DDBJ databases">
        <authorList>
            <person name="Alioto T."/>
            <person name="Alioto T."/>
            <person name="Gomez Garrido J."/>
        </authorList>
    </citation>
    <scope>NUCLEOTIDE SEQUENCE</scope>
    <source>
        <strain evidence="2">A484AB</strain>
    </source>
</reference>
<protein>
    <recommendedName>
        <fullName evidence="1">Mutator-like transposase domain-containing protein</fullName>
    </recommendedName>
</protein>
<gene>
    <name evidence="2" type="ORF">PACLA_8A045741</name>
</gene>
<dbReference type="InterPro" id="IPR049012">
    <property type="entry name" value="Mutator_transp_dom"/>
</dbReference>
<name>A0A7D9EPV4_PARCT</name>
<dbReference type="AlphaFoldDB" id="A0A7D9EPV4"/>
<keyword evidence="3" id="KW-1185">Reference proteome</keyword>